<sequence length="364" mass="38839">MDEAGPSPSLEISCFEVGLASRLREEALREQGASLPLSERPIEREAVNQLSGLGLLVSEGCFGKAYERLSFDGRSVAGGVNTRPLAGLLAKTDPPPTTLYGLVSEATEYSYLLCSVDSSAHSAYDSYPIASSCSLSAGVKDGSSSSSALLAASSQLSSKRWFARAIVRISSTMSTESSTRNHFFDILEKIKQFRVSKLMVVTVGSSPKCIKTLGSTIPRPALGCVKPRADTNKSVPLIPPNTEPPKGRPVPTSKIVRAEERVNLVFGSMPIADHVVSFPVESEGAVDGRGITGLFGSMVGKLSSLERIDRQAALHAVTLEEIRVEISESSPLRPYISSLSLAKKNQRSQVPWASSEVSSQSCAF</sequence>
<evidence type="ECO:0000313" key="2">
    <source>
        <dbReference type="Proteomes" id="UP001151760"/>
    </source>
</evidence>
<dbReference type="Proteomes" id="UP001151760">
    <property type="component" value="Unassembled WGS sequence"/>
</dbReference>
<reference evidence="1" key="1">
    <citation type="journal article" date="2022" name="Int. J. Mol. Sci.">
        <title>Draft Genome of Tanacetum Coccineum: Genomic Comparison of Closely Related Tanacetum-Family Plants.</title>
        <authorList>
            <person name="Yamashiro T."/>
            <person name="Shiraishi A."/>
            <person name="Nakayama K."/>
            <person name="Satake H."/>
        </authorList>
    </citation>
    <scope>NUCLEOTIDE SEQUENCE</scope>
</reference>
<gene>
    <name evidence="1" type="ORF">Tco_0940595</name>
</gene>
<reference evidence="1" key="2">
    <citation type="submission" date="2022-01" db="EMBL/GenBank/DDBJ databases">
        <authorList>
            <person name="Yamashiro T."/>
            <person name="Shiraishi A."/>
            <person name="Satake H."/>
            <person name="Nakayama K."/>
        </authorList>
    </citation>
    <scope>NUCLEOTIDE SEQUENCE</scope>
</reference>
<protein>
    <submittedName>
        <fullName evidence="1">Uncharacterized protein</fullName>
    </submittedName>
</protein>
<evidence type="ECO:0000313" key="1">
    <source>
        <dbReference type="EMBL" id="GJT40730.1"/>
    </source>
</evidence>
<dbReference type="EMBL" id="BQNB010015498">
    <property type="protein sequence ID" value="GJT40730.1"/>
    <property type="molecule type" value="Genomic_DNA"/>
</dbReference>
<name>A0ABQ5DNG4_9ASTR</name>
<proteinExistence type="predicted"/>
<accession>A0ABQ5DNG4</accession>
<comment type="caution">
    <text evidence="1">The sequence shown here is derived from an EMBL/GenBank/DDBJ whole genome shotgun (WGS) entry which is preliminary data.</text>
</comment>
<keyword evidence="2" id="KW-1185">Reference proteome</keyword>
<organism evidence="1 2">
    <name type="scientific">Tanacetum coccineum</name>
    <dbReference type="NCBI Taxonomy" id="301880"/>
    <lineage>
        <taxon>Eukaryota</taxon>
        <taxon>Viridiplantae</taxon>
        <taxon>Streptophyta</taxon>
        <taxon>Embryophyta</taxon>
        <taxon>Tracheophyta</taxon>
        <taxon>Spermatophyta</taxon>
        <taxon>Magnoliopsida</taxon>
        <taxon>eudicotyledons</taxon>
        <taxon>Gunneridae</taxon>
        <taxon>Pentapetalae</taxon>
        <taxon>asterids</taxon>
        <taxon>campanulids</taxon>
        <taxon>Asterales</taxon>
        <taxon>Asteraceae</taxon>
        <taxon>Asteroideae</taxon>
        <taxon>Anthemideae</taxon>
        <taxon>Anthemidinae</taxon>
        <taxon>Tanacetum</taxon>
    </lineage>
</organism>